<dbReference type="OrthoDB" id="294264at2759"/>
<dbReference type="GO" id="GO:0005643">
    <property type="term" value="C:nuclear pore"/>
    <property type="evidence" value="ECO:0007669"/>
    <property type="project" value="TreeGrafter"/>
</dbReference>
<dbReference type="GO" id="GO:0005049">
    <property type="term" value="F:nuclear export signal receptor activity"/>
    <property type="evidence" value="ECO:0007669"/>
    <property type="project" value="InterPro"/>
</dbReference>
<evidence type="ECO:0000256" key="3">
    <source>
        <dbReference type="ARBA" id="ARBA00009466"/>
    </source>
</evidence>
<dbReference type="EMBL" id="LDAU01000110">
    <property type="protein sequence ID" value="KRX04971.1"/>
    <property type="molecule type" value="Genomic_DNA"/>
</dbReference>
<dbReference type="GO" id="GO:0006611">
    <property type="term" value="P:protein export from nucleus"/>
    <property type="evidence" value="ECO:0007669"/>
    <property type="project" value="TreeGrafter"/>
</dbReference>
<dbReference type="OMA" id="DTAYENY"/>
<evidence type="ECO:0000256" key="4">
    <source>
        <dbReference type="ARBA" id="ARBA00022448"/>
    </source>
</evidence>
<dbReference type="PANTHER" id="PTHR12596">
    <property type="entry name" value="EXPORTIN 4,7-RELATED"/>
    <property type="match status" value="1"/>
</dbReference>
<evidence type="ECO:0000313" key="9">
    <source>
        <dbReference type="Proteomes" id="UP000054937"/>
    </source>
</evidence>
<keyword evidence="4" id="KW-0813">Transport</keyword>
<name>A0A0V0QRS1_PSEPJ</name>
<evidence type="ECO:0000256" key="2">
    <source>
        <dbReference type="ARBA" id="ARBA00004496"/>
    </source>
</evidence>
<dbReference type="Proteomes" id="UP000054937">
    <property type="component" value="Unassembled WGS sequence"/>
</dbReference>
<keyword evidence="6" id="KW-0653">Protein transport</keyword>
<comment type="similarity">
    <text evidence="3">Belongs to the exportin family.</text>
</comment>
<gene>
    <name evidence="8" type="ORF">PPERSA_06605</name>
</gene>
<keyword evidence="7" id="KW-0539">Nucleus</keyword>
<comment type="subcellular location">
    <subcellularLocation>
        <location evidence="2">Cytoplasm</location>
    </subcellularLocation>
    <subcellularLocation>
        <location evidence="1">Nucleus</location>
    </subcellularLocation>
</comment>
<dbReference type="InterPro" id="IPR044189">
    <property type="entry name" value="XPO4/7-like"/>
</dbReference>
<evidence type="ECO:0000256" key="6">
    <source>
        <dbReference type="ARBA" id="ARBA00022927"/>
    </source>
</evidence>
<organism evidence="8 9">
    <name type="scientific">Pseudocohnilembus persalinus</name>
    <name type="common">Ciliate</name>
    <dbReference type="NCBI Taxonomy" id="266149"/>
    <lineage>
        <taxon>Eukaryota</taxon>
        <taxon>Sar</taxon>
        <taxon>Alveolata</taxon>
        <taxon>Ciliophora</taxon>
        <taxon>Intramacronucleata</taxon>
        <taxon>Oligohymenophorea</taxon>
        <taxon>Scuticociliatia</taxon>
        <taxon>Philasterida</taxon>
        <taxon>Pseudocohnilembidae</taxon>
        <taxon>Pseudocohnilembus</taxon>
    </lineage>
</organism>
<dbReference type="InParanoid" id="A0A0V0QRS1"/>
<evidence type="ECO:0000256" key="1">
    <source>
        <dbReference type="ARBA" id="ARBA00004123"/>
    </source>
</evidence>
<keyword evidence="5" id="KW-0963">Cytoplasm</keyword>
<sequence length="824" mass="97329">MVSQQDVQSFNSYCQIILSNQDFDKVQEAQKILVEFLQNFQNFNIIKQIVYNTDQNNFKTIFVICELLQKIVQKSEQFKEGFKNVQQFAQQNVQDQQQLQEFQSQNENLITFGLKIFDFSVQNIGNYNETQGYLKYRKIMLQYQSFCIHEIIGCDLHLLANFLGLNEEIRKQKNNQKIIEQCLKLLESCVNFQFNISYYDFELDSDLKEQNTPIFFPDKVVEQFSNIHLLELLFVNNIQMIQDGNELSVILTKCLAKIASCKLYLIDGKENKKQFTFTLFKYISLTLQKIIEIGAQVRDLAEQEITIVILELASRFINNATLTKIRKFQELHNFFQCLQQFTILVINTTKIHLKNDSIPTIIDIYGKMVKQSLDQKLDDGVRQQLQNYVREIFQQFIARVQQVEDIVEDIDIKSSKFMKNVLKDYFTDFYSMLAQSLPQNLQIFANFFSECIKNYIDIFNQQNTKYLKILQQCLILCFGFITNIILQNQTLEFMFNYSNHGQNQDQLQIIAKILSDALILIDFLNQKFQENAQFYNQHFEMTLLIFSEEFMDTTLGQSYQSYEMFSEAQNIGFKLINNILKFFPKKSNVMEISNIFFDKIEKSIMYEDQLYQNKVAKNENQQQQQSPLIKYILKISKNLICRLKNNLSRSEFKQLQMVQKFQSLLLNLADQTFDKNYFLKQRIILFEIISYIMFDDLCDAYINNIIELVAKISFMNKNTQDKSLQQKNIIKFMYDCSGIVNIIDVPTIFKLTLKRINPLLKTLYTPEIFQNQELIIPSLKLMKAITYNRAINISHYTFTGLQYELFNDFAQYIIALITKNQPII</sequence>
<evidence type="ECO:0000313" key="8">
    <source>
        <dbReference type="EMBL" id="KRX04971.1"/>
    </source>
</evidence>
<evidence type="ECO:0000256" key="5">
    <source>
        <dbReference type="ARBA" id="ARBA00022490"/>
    </source>
</evidence>
<dbReference type="GO" id="GO:0005737">
    <property type="term" value="C:cytoplasm"/>
    <property type="evidence" value="ECO:0007669"/>
    <property type="project" value="UniProtKB-SubCell"/>
</dbReference>
<evidence type="ECO:0000256" key="7">
    <source>
        <dbReference type="ARBA" id="ARBA00023242"/>
    </source>
</evidence>
<keyword evidence="9" id="KW-1185">Reference proteome</keyword>
<proteinExistence type="inferred from homology"/>
<dbReference type="AlphaFoldDB" id="A0A0V0QRS1"/>
<protein>
    <submittedName>
        <fullName evidence="8">Uncharacterized protein</fullName>
    </submittedName>
</protein>
<reference evidence="8 9" key="1">
    <citation type="journal article" date="2015" name="Sci. Rep.">
        <title>Genome of the facultative scuticociliatosis pathogen Pseudocohnilembus persalinus provides insight into its virulence through horizontal gene transfer.</title>
        <authorList>
            <person name="Xiong J."/>
            <person name="Wang G."/>
            <person name="Cheng J."/>
            <person name="Tian M."/>
            <person name="Pan X."/>
            <person name="Warren A."/>
            <person name="Jiang C."/>
            <person name="Yuan D."/>
            <person name="Miao W."/>
        </authorList>
    </citation>
    <scope>NUCLEOTIDE SEQUENCE [LARGE SCALE GENOMIC DNA]</scope>
    <source>
        <strain evidence="8">36N120E</strain>
    </source>
</reference>
<comment type="caution">
    <text evidence="8">The sequence shown here is derived from an EMBL/GenBank/DDBJ whole genome shotgun (WGS) entry which is preliminary data.</text>
</comment>
<accession>A0A0V0QRS1</accession>
<dbReference type="PANTHER" id="PTHR12596:SF2">
    <property type="entry name" value="EXPORTIN-7 ISOFORM X1"/>
    <property type="match status" value="1"/>
</dbReference>